<dbReference type="PANTHER" id="PTHR48434:SF1">
    <property type="entry name" value="(RAPE) HYPOTHETICAL PROTEIN"/>
    <property type="match status" value="1"/>
</dbReference>
<organism evidence="1">
    <name type="scientific">Brassica oleracea</name>
    <name type="common">Wild cabbage</name>
    <dbReference type="NCBI Taxonomy" id="3712"/>
    <lineage>
        <taxon>Eukaryota</taxon>
        <taxon>Viridiplantae</taxon>
        <taxon>Streptophyta</taxon>
        <taxon>Embryophyta</taxon>
        <taxon>Tracheophyta</taxon>
        <taxon>Spermatophyta</taxon>
        <taxon>Magnoliopsida</taxon>
        <taxon>eudicotyledons</taxon>
        <taxon>Gunneridae</taxon>
        <taxon>Pentapetalae</taxon>
        <taxon>rosids</taxon>
        <taxon>malvids</taxon>
        <taxon>Brassicales</taxon>
        <taxon>Brassicaceae</taxon>
        <taxon>Brassiceae</taxon>
        <taxon>Brassica</taxon>
    </lineage>
</organism>
<dbReference type="AlphaFoldDB" id="A0A3P6DW67"/>
<sequence length="207" mass="24729">MSASIVHHENQNNPDQIDYSTCKIIRVVSYRDLGFTNLHTQKPFNTLGFYIPGYTYTDYQNAFFYTFFRRPFTHSWFIQFQFNCPKLIPNWFYEWWYYFGPVDQIYPEPYTQNILTILPKTNTSTIHPNVIQNSFPHRHGNSMDLQLALPPYSTPARHANVFGQAIPRQMVGQIRPRKMLNHQYAKILHRQQKYRKINRSTIKINSD</sequence>
<accession>A0A3P6DW67</accession>
<protein>
    <submittedName>
        <fullName evidence="1">Uncharacterized protein</fullName>
    </submittedName>
</protein>
<name>A0A3P6DW67_BRAOL</name>
<evidence type="ECO:0000313" key="1">
    <source>
        <dbReference type="EMBL" id="VDD35887.1"/>
    </source>
</evidence>
<proteinExistence type="predicted"/>
<dbReference type="EMBL" id="LR031876">
    <property type="protein sequence ID" value="VDD35887.1"/>
    <property type="molecule type" value="Genomic_DNA"/>
</dbReference>
<gene>
    <name evidence="1" type="ORF">BOLC7T41447H</name>
</gene>
<dbReference type="PANTHER" id="PTHR48434">
    <property type="entry name" value="(RAPE) HYPOTHETICAL PROTEIN"/>
    <property type="match status" value="1"/>
</dbReference>
<reference evidence="1" key="1">
    <citation type="submission" date="2018-11" db="EMBL/GenBank/DDBJ databases">
        <authorList>
            <consortium name="Genoscope - CEA"/>
            <person name="William W."/>
        </authorList>
    </citation>
    <scope>NUCLEOTIDE SEQUENCE</scope>
</reference>